<dbReference type="RefSeq" id="WP_343914901.1">
    <property type="nucleotide sequence ID" value="NZ_BAAAGE010000010.1"/>
</dbReference>
<reference evidence="1 2" key="1">
    <citation type="journal article" date="2019" name="Int. J. Syst. Evol. Microbiol.">
        <title>The Global Catalogue of Microorganisms (GCM) 10K type strain sequencing project: providing services to taxonomists for standard genome sequencing and annotation.</title>
        <authorList>
            <consortium name="The Broad Institute Genomics Platform"/>
            <consortium name="The Broad Institute Genome Sequencing Center for Infectious Disease"/>
            <person name="Wu L."/>
            <person name="Ma J."/>
        </authorList>
    </citation>
    <scope>NUCLEOTIDE SEQUENCE [LARGE SCALE GENOMIC DNA]</scope>
    <source>
        <strain evidence="1 2">JCM 15974</strain>
    </source>
</reference>
<dbReference type="Proteomes" id="UP001501758">
    <property type="component" value="Unassembled WGS sequence"/>
</dbReference>
<gene>
    <name evidence="1" type="ORF">GCM10009430_49130</name>
</gene>
<protein>
    <submittedName>
        <fullName evidence="1">Uncharacterized protein</fullName>
    </submittedName>
</protein>
<keyword evidence="2" id="KW-1185">Reference proteome</keyword>
<accession>A0ABN1JBC3</accession>
<proteinExistence type="predicted"/>
<organism evidence="1 2">
    <name type="scientific">Aquimarina litoralis</name>
    <dbReference type="NCBI Taxonomy" id="584605"/>
    <lineage>
        <taxon>Bacteria</taxon>
        <taxon>Pseudomonadati</taxon>
        <taxon>Bacteroidota</taxon>
        <taxon>Flavobacteriia</taxon>
        <taxon>Flavobacteriales</taxon>
        <taxon>Flavobacteriaceae</taxon>
        <taxon>Aquimarina</taxon>
    </lineage>
</organism>
<comment type="caution">
    <text evidence="1">The sequence shown here is derived from an EMBL/GenBank/DDBJ whole genome shotgun (WGS) entry which is preliminary data.</text>
</comment>
<evidence type="ECO:0000313" key="2">
    <source>
        <dbReference type="Proteomes" id="UP001501758"/>
    </source>
</evidence>
<name>A0ABN1JBC3_9FLAO</name>
<dbReference type="EMBL" id="BAAAGE010000010">
    <property type="protein sequence ID" value="GAA0734219.1"/>
    <property type="molecule type" value="Genomic_DNA"/>
</dbReference>
<evidence type="ECO:0000313" key="1">
    <source>
        <dbReference type="EMBL" id="GAA0734219.1"/>
    </source>
</evidence>
<sequence>METQKDEKYWTDYTEFLNEVEKLIELSPSDLLSRYKILIEELNDADEDYYLEWKYELDYDLWTRKKIQKVIEYKPIEKNILLKEFKEQIEIMDSELKKHILNSDQTDWWNNPELKFKRK</sequence>